<reference evidence="5 6" key="1">
    <citation type="submission" date="2020-08" db="EMBL/GenBank/DDBJ databases">
        <title>Draft genome sequencing of an Anaerocolumna strain isolated from anoxic soil subjected to BSD treatment.</title>
        <authorList>
            <person name="Uek A."/>
            <person name="Tonouchi A."/>
        </authorList>
    </citation>
    <scope>NUCLEOTIDE SEQUENCE [LARGE SCALE GENOMIC DNA]</scope>
    <source>
        <strain evidence="5 6">CTTW</strain>
    </source>
</reference>
<evidence type="ECO:0000256" key="3">
    <source>
        <dbReference type="ARBA" id="ARBA00038502"/>
    </source>
</evidence>
<dbReference type="PANTHER" id="PTHR43792">
    <property type="entry name" value="GNAT FAMILY, PUTATIVE (AFU_ORTHOLOGUE AFUA_3G00765)-RELATED-RELATED"/>
    <property type="match status" value="1"/>
</dbReference>
<evidence type="ECO:0000259" key="4">
    <source>
        <dbReference type="PROSITE" id="PS51186"/>
    </source>
</evidence>
<proteinExistence type="inferred from homology"/>
<keyword evidence="5" id="KW-0689">Ribosomal protein</keyword>
<reference evidence="5 6" key="2">
    <citation type="submission" date="2020-08" db="EMBL/GenBank/DDBJ databases">
        <authorList>
            <person name="Ueki A."/>
            <person name="Tonouchi A."/>
        </authorList>
    </citation>
    <scope>NUCLEOTIDE SEQUENCE [LARGE SCALE GENOMIC DNA]</scope>
    <source>
        <strain evidence="5 6">CTTW</strain>
    </source>
</reference>
<sequence>MKAVYETEHLLLKPSHDSYADMVADYCIRNRFFLEEWEPVREEKFYTSEYQKKLLCNDMENNDSFRLWIFKKGNEERIIGCIGFTNIMRGAFLSCFLGYKLDGQEINQGYMTEALKAGTEIMFRDFGLHRIEANIMPKNIRSLRVAEKAGFYNEGLSRKYLNINGKWEDHIHMVLLNEPLTPQ</sequence>
<keyword evidence="1 5" id="KW-0808">Transferase</keyword>
<keyword evidence="6" id="KW-1185">Reference proteome</keyword>
<evidence type="ECO:0000256" key="1">
    <source>
        <dbReference type="ARBA" id="ARBA00022679"/>
    </source>
</evidence>
<dbReference type="GO" id="GO:0005840">
    <property type="term" value="C:ribosome"/>
    <property type="evidence" value="ECO:0007669"/>
    <property type="project" value="UniProtKB-KW"/>
</dbReference>
<dbReference type="PROSITE" id="PS51186">
    <property type="entry name" value="GNAT"/>
    <property type="match status" value="1"/>
</dbReference>
<dbReference type="Proteomes" id="UP000515703">
    <property type="component" value="Chromosome"/>
</dbReference>
<name>A0A7I8DKD7_9FIRM</name>
<evidence type="ECO:0000313" key="5">
    <source>
        <dbReference type="EMBL" id="BCJ98938.1"/>
    </source>
</evidence>
<dbReference type="PANTHER" id="PTHR43792:SF8">
    <property type="entry name" value="[RIBOSOMAL PROTEIN US5]-ALANINE N-ACETYLTRANSFERASE"/>
    <property type="match status" value="1"/>
</dbReference>
<feature type="domain" description="N-acetyltransferase" evidence="4">
    <location>
        <begin position="26"/>
        <end position="178"/>
    </location>
</feature>
<evidence type="ECO:0000256" key="2">
    <source>
        <dbReference type="ARBA" id="ARBA00023315"/>
    </source>
</evidence>
<keyword evidence="2" id="KW-0012">Acyltransferase</keyword>
<organism evidence="5 6">
    <name type="scientific">Anaerocolumna chitinilytica</name>
    <dbReference type="NCBI Taxonomy" id="1727145"/>
    <lineage>
        <taxon>Bacteria</taxon>
        <taxon>Bacillati</taxon>
        <taxon>Bacillota</taxon>
        <taxon>Clostridia</taxon>
        <taxon>Lachnospirales</taxon>
        <taxon>Lachnospiraceae</taxon>
        <taxon>Anaerocolumna</taxon>
    </lineage>
</organism>
<dbReference type="Pfam" id="PF13302">
    <property type="entry name" value="Acetyltransf_3"/>
    <property type="match status" value="1"/>
</dbReference>
<dbReference type="EMBL" id="AP023368">
    <property type="protein sequence ID" value="BCJ98938.1"/>
    <property type="molecule type" value="Genomic_DNA"/>
</dbReference>
<dbReference type="AlphaFoldDB" id="A0A7I8DKD7"/>
<accession>A0A7I8DKD7</accession>
<dbReference type="GO" id="GO:0005737">
    <property type="term" value="C:cytoplasm"/>
    <property type="evidence" value="ECO:0007669"/>
    <property type="project" value="TreeGrafter"/>
</dbReference>
<gene>
    <name evidence="5" type="ORF">bsdcttw_19790</name>
</gene>
<dbReference type="KEGG" id="acht:bsdcttw_19790"/>
<dbReference type="InterPro" id="IPR016181">
    <property type="entry name" value="Acyl_CoA_acyltransferase"/>
</dbReference>
<dbReference type="GO" id="GO:0008999">
    <property type="term" value="F:protein-N-terminal-alanine acetyltransferase activity"/>
    <property type="evidence" value="ECO:0007669"/>
    <property type="project" value="TreeGrafter"/>
</dbReference>
<dbReference type="InterPro" id="IPR000182">
    <property type="entry name" value="GNAT_dom"/>
</dbReference>
<dbReference type="InterPro" id="IPR051531">
    <property type="entry name" value="N-acetyltransferase"/>
</dbReference>
<comment type="similarity">
    <text evidence="3">Belongs to the acetyltransferase family. RimJ subfamily.</text>
</comment>
<keyword evidence="5" id="KW-0687">Ribonucleoprotein</keyword>
<dbReference type="SUPFAM" id="SSF55729">
    <property type="entry name" value="Acyl-CoA N-acyltransferases (Nat)"/>
    <property type="match status" value="1"/>
</dbReference>
<dbReference type="RefSeq" id="WP_185259230.1">
    <property type="nucleotide sequence ID" value="NZ_AP023368.1"/>
</dbReference>
<evidence type="ECO:0000313" key="6">
    <source>
        <dbReference type="Proteomes" id="UP000515703"/>
    </source>
</evidence>
<dbReference type="Gene3D" id="3.40.630.30">
    <property type="match status" value="1"/>
</dbReference>
<protein>
    <submittedName>
        <fullName evidence="5">30S ribosomal protein S5 alanine N-acetyltransferase</fullName>
    </submittedName>
</protein>